<feature type="compositionally biased region" description="Basic and acidic residues" evidence="1">
    <location>
        <begin position="117"/>
        <end position="132"/>
    </location>
</feature>
<feature type="chain" id="PRO_5039221565" description="Lipoprotein" evidence="2">
    <location>
        <begin position="23"/>
        <end position="179"/>
    </location>
</feature>
<gene>
    <name evidence="3" type="ORF">AOZ06_03215</name>
</gene>
<protein>
    <recommendedName>
        <fullName evidence="5">Lipoprotein</fullName>
    </recommendedName>
</protein>
<feature type="region of interest" description="Disordered" evidence="1">
    <location>
        <begin position="101"/>
        <end position="150"/>
    </location>
</feature>
<dbReference type="OrthoDB" id="7949713at2"/>
<dbReference type="Proteomes" id="UP000063699">
    <property type="component" value="Chromosome"/>
</dbReference>
<dbReference type="STRING" id="860235.AOZ06_03215"/>
<keyword evidence="2" id="KW-0732">Signal</keyword>
<evidence type="ECO:0000256" key="2">
    <source>
        <dbReference type="SAM" id="SignalP"/>
    </source>
</evidence>
<reference evidence="3 4" key="1">
    <citation type="submission" date="2015-07" db="EMBL/GenBank/DDBJ databases">
        <title>Genome sequencing of Kibdelosporangium phytohabitans.</title>
        <authorList>
            <person name="Qin S."/>
            <person name="Xing K."/>
        </authorList>
    </citation>
    <scope>NUCLEOTIDE SEQUENCE [LARGE SCALE GENOMIC DNA]</scope>
    <source>
        <strain evidence="3 4">KLBMP1111</strain>
    </source>
</reference>
<dbReference type="KEGG" id="kphy:AOZ06_03215"/>
<accession>A0A0N9HP04</accession>
<dbReference type="PROSITE" id="PS51257">
    <property type="entry name" value="PROKAR_LIPOPROTEIN"/>
    <property type="match status" value="1"/>
</dbReference>
<organism evidence="3 4">
    <name type="scientific">Kibdelosporangium phytohabitans</name>
    <dbReference type="NCBI Taxonomy" id="860235"/>
    <lineage>
        <taxon>Bacteria</taxon>
        <taxon>Bacillati</taxon>
        <taxon>Actinomycetota</taxon>
        <taxon>Actinomycetes</taxon>
        <taxon>Pseudonocardiales</taxon>
        <taxon>Pseudonocardiaceae</taxon>
        <taxon>Kibdelosporangium</taxon>
    </lineage>
</organism>
<name>A0A0N9HP04_9PSEU</name>
<keyword evidence="4" id="KW-1185">Reference proteome</keyword>
<sequence>MGAKWRLAAVTGLLVLATACGSSDNGGDKVASLGDNGGDKGAAQNSANDGKTDEDRFRDYRKCMREQGVDMPEPKADGSAEAMEFNESKVQQMEKAGEVCNKILPNGGKPKPLSPEELDKQRQQAKCMREHGVNMPDPDPNNPGMGITLEANGDKEKMDKAFKECGLGVAVGGRTGGGN</sequence>
<feature type="signal peptide" evidence="2">
    <location>
        <begin position="1"/>
        <end position="22"/>
    </location>
</feature>
<proteinExistence type="predicted"/>
<evidence type="ECO:0008006" key="5">
    <source>
        <dbReference type="Google" id="ProtNLM"/>
    </source>
</evidence>
<dbReference type="RefSeq" id="WP_054288034.1">
    <property type="nucleotide sequence ID" value="NZ_CP012752.1"/>
</dbReference>
<dbReference type="EMBL" id="CP012752">
    <property type="protein sequence ID" value="ALG06058.1"/>
    <property type="molecule type" value="Genomic_DNA"/>
</dbReference>
<feature type="region of interest" description="Disordered" evidence="1">
    <location>
        <begin position="20"/>
        <end position="57"/>
    </location>
</feature>
<evidence type="ECO:0000313" key="3">
    <source>
        <dbReference type="EMBL" id="ALG06058.1"/>
    </source>
</evidence>
<evidence type="ECO:0000313" key="4">
    <source>
        <dbReference type="Proteomes" id="UP000063699"/>
    </source>
</evidence>
<evidence type="ECO:0000256" key="1">
    <source>
        <dbReference type="SAM" id="MobiDB-lite"/>
    </source>
</evidence>
<dbReference type="AlphaFoldDB" id="A0A0N9HP04"/>